<name>A0AA38GCY9_TAXCH</name>
<feature type="region of interest" description="Disordered" evidence="1">
    <location>
        <begin position="1"/>
        <end position="22"/>
    </location>
</feature>
<feature type="non-terminal residue" evidence="2">
    <location>
        <position position="59"/>
    </location>
</feature>
<reference evidence="2 3" key="1">
    <citation type="journal article" date="2021" name="Nat. Plants">
        <title>The Taxus genome provides insights into paclitaxel biosynthesis.</title>
        <authorList>
            <person name="Xiong X."/>
            <person name="Gou J."/>
            <person name="Liao Q."/>
            <person name="Li Y."/>
            <person name="Zhou Q."/>
            <person name="Bi G."/>
            <person name="Li C."/>
            <person name="Du R."/>
            <person name="Wang X."/>
            <person name="Sun T."/>
            <person name="Guo L."/>
            <person name="Liang H."/>
            <person name="Lu P."/>
            <person name="Wu Y."/>
            <person name="Zhang Z."/>
            <person name="Ro D.K."/>
            <person name="Shang Y."/>
            <person name="Huang S."/>
            <person name="Yan J."/>
        </authorList>
    </citation>
    <scope>NUCLEOTIDE SEQUENCE [LARGE SCALE GENOMIC DNA]</scope>
    <source>
        <strain evidence="2">Ta-2019</strain>
    </source>
</reference>
<feature type="compositionally biased region" description="Basic and acidic residues" evidence="1">
    <location>
        <begin position="1"/>
        <end position="15"/>
    </location>
</feature>
<dbReference type="EMBL" id="JAHRHJ020000004">
    <property type="protein sequence ID" value="KAH9319738.1"/>
    <property type="molecule type" value="Genomic_DNA"/>
</dbReference>
<accession>A0AA38GCY9</accession>
<gene>
    <name evidence="2" type="ORF">KI387_021507</name>
</gene>
<evidence type="ECO:0000313" key="2">
    <source>
        <dbReference type="EMBL" id="KAH9319738.1"/>
    </source>
</evidence>
<sequence>HDLTDEPMMEEDHTISEAPTVEHAIEEPSVLHPTSSPSRYDVEEEIGLSNFMFEMKGTM</sequence>
<organism evidence="2 3">
    <name type="scientific">Taxus chinensis</name>
    <name type="common">Chinese yew</name>
    <name type="synonym">Taxus wallichiana var. chinensis</name>
    <dbReference type="NCBI Taxonomy" id="29808"/>
    <lineage>
        <taxon>Eukaryota</taxon>
        <taxon>Viridiplantae</taxon>
        <taxon>Streptophyta</taxon>
        <taxon>Embryophyta</taxon>
        <taxon>Tracheophyta</taxon>
        <taxon>Spermatophyta</taxon>
        <taxon>Pinopsida</taxon>
        <taxon>Pinidae</taxon>
        <taxon>Conifers II</taxon>
        <taxon>Cupressales</taxon>
        <taxon>Taxaceae</taxon>
        <taxon>Taxus</taxon>
    </lineage>
</organism>
<protein>
    <submittedName>
        <fullName evidence="2">Uncharacterized protein</fullName>
    </submittedName>
</protein>
<keyword evidence="3" id="KW-1185">Reference proteome</keyword>
<feature type="non-terminal residue" evidence="2">
    <location>
        <position position="1"/>
    </location>
</feature>
<dbReference type="AlphaFoldDB" id="A0AA38GCY9"/>
<evidence type="ECO:0000256" key="1">
    <source>
        <dbReference type="SAM" id="MobiDB-lite"/>
    </source>
</evidence>
<dbReference type="Proteomes" id="UP000824469">
    <property type="component" value="Unassembled WGS sequence"/>
</dbReference>
<evidence type="ECO:0000313" key="3">
    <source>
        <dbReference type="Proteomes" id="UP000824469"/>
    </source>
</evidence>
<comment type="caution">
    <text evidence="2">The sequence shown here is derived from an EMBL/GenBank/DDBJ whole genome shotgun (WGS) entry which is preliminary data.</text>
</comment>
<proteinExistence type="predicted"/>